<evidence type="ECO:0000256" key="3">
    <source>
        <dbReference type="ARBA" id="ARBA00023163"/>
    </source>
</evidence>
<comment type="caution">
    <text evidence="6">The sequence shown here is derived from an EMBL/GenBank/DDBJ whole genome shotgun (WGS) entry which is preliminary data.</text>
</comment>
<evidence type="ECO:0000313" key="6">
    <source>
        <dbReference type="EMBL" id="GGJ86887.1"/>
    </source>
</evidence>
<dbReference type="GO" id="GO:0003700">
    <property type="term" value="F:DNA-binding transcription factor activity"/>
    <property type="evidence" value="ECO:0007669"/>
    <property type="project" value="InterPro"/>
</dbReference>
<feature type="region of interest" description="Disordered" evidence="4">
    <location>
        <begin position="1"/>
        <end position="22"/>
    </location>
</feature>
<dbReference type="NCBIfam" id="NF033788">
    <property type="entry name" value="HTH_metalloreg"/>
    <property type="match status" value="1"/>
</dbReference>
<dbReference type="InterPro" id="IPR036388">
    <property type="entry name" value="WH-like_DNA-bd_sf"/>
</dbReference>
<evidence type="ECO:0000256" key="4">
    <source>
        <dbReference type="SAM" id="MobiDB-lite"/>
    </source>
</evidence>
<reference evidence="6" key="2">
    <citation type="submission" date="2020-09" db="EMBL/GenBank/DDBJ databases">
        <authorList>
            <person name="Sun Q."/>
            <person name="Zhou Y."/>
        </authorList>
    </citation>
    <scope>NUCLEOTIDE SEQUENCE</scope>
    <source>
        <strain evidence="6">CGMCC 1.8984</strain>
    </source>
</reference>
<dbReference type="PROSITE" id="PS50987">
    <property type="entry name" value="HTH_ARSR_2"/>
    <property type="match status" value="1"/>
</dbReference>
<name>A0A917PPI9_9MICO</name>
<dbReference type="InterPro" id="IPR036390">
    <property type="entry name" value="WH_DNA-bd_sf"/>
</dbReference>
<keyword evidence="7" id="KW-1185">Reference proteome</keyword>
<proteinExistence type="predicted"/>
<organism evidence="6 7">
    <name type="scientific">Agromyces bauzanensis</name>
    <dbReference type="NCBI Taxonomy" id="1308924"/>
    <lineage>
        <taxon>Bacteria</taxon>
        <taxon>Bacillati</taxon>
        <taxon>Actinomycetota</taxon>
        <taxon>Actinomycetes</taxon>
        <taxon>Micrococcales</taxon>
        <taxon>Microbacteriaceae</taxon>
        <taxon>Agromyces</taxon>
    </lineage>
</organism>
<accession>A0A917PPI9</accession>
<dbReference type="Pfam" id="PF12840">
    <property type="entry name" value="HTH_20"/>
    <property type="match status" value="1"/>
</dbReference>
<reference evidence="6" key="1">
    <citation type="journal article" date="2014" name="Int. J. Syst. Evol. Microbiol.">
        <title>Complete genome sequence of Corynebacterium casei LMG S-19264T (=DSM 44701T), isolated from a smear-ripened cheese.</title>
        <authorList>
            <consortium name="US DOE Joint Genome Institute (JGI-PGF)"/>
            <person name="Walter F."/>
            <person name="Albersmeier A."/>
            <person name="Kalinowski J."/>
            <person name="Ruckert C."/>
        </authorList>
    </citation>
    <scope>NUCLEOTIDE SEQUENCE</scope>
    <source>
        <strain evidence="6">CGMCC 1.8984</strain>
    </source>
</reference>
<dbReference type="Proteomes" id="UP000636956">
    <property type="component" value="Unassembled WGS sequence"/>
</dbReference>
<evidence type="ECO:0000259" key="5">
    <source>
        <dbReference type="PROSITE" id="PS50987"/>
    </source>
</evidence>
<keyword evidence="1" id="KW-0805">Transcription regulation</keyword>
<dbReference type="RefSeq" id="WP_188743916.1">
    <property type="nucleotide sequence ID" value="NZ_BAABFW010000029.1"/>
</dbReference>
<protein>
    <submittedName>
        <fullName evidence="6">Transcriptional regulator</fullName>
    </submittedName>
</protein>
<keyword evidence="3" id="KW-0804">Transcription</keyword>
<dbReference type="PRINTS" id="PR00778">
    <property type="entry name" value="HTHARSR"/>
</dbReference>
<keyword evidence="2" id="KW-0238">DNA-binding</keyword>
<dbReference type="GO" id="GO:0003677">
    <property type="term" value="F:DNA binding"/>
    <property type="evidence" value="ECO:0007669"/>
    <property type="project" value="UniProtKB-KW"/>
</dbReference>
<sequence length="142" mass="15745">MNPSDDSYTDAEGEEPSDFSGSQRPLYAIKANLFKGLAHPVRVRVLEVLCTSDEVSVTELLDDTGLEASNLSQHLSVLRQNHLVVAERRGSQVFYALAYPQVADLLRLSRSLLAEILQQTKQQLVSTTNLPALPPRTRAQEK</sequence>
<feature type="compositionally biased region" description="Acidic residues" evidence="4">
    <location>
        <begin position="7"/>
        <end position="17"/>
    </location>
</feature>
<dbReference type="CDD" id="cd00090">
    <property type="entry name" value="HTH_ARSR"/>
    <property type="match status" value="1"/>
</dbReference>
<feature type="domain" description="HTH arsR-type" evidence="5">
    <location>
        <begin position="22"/>
        <end position="117"/>
    </location>
</feature>
<dbReference type="Gene3D" id="1.10.10.10">
    <property type="entry name" value="Winged helix-like DNA-binding domain superfamily/Winged helix DNA-binding domain"/>
    <property type="match status" value="1"/>
</dbReference>
<dbReference type="InterPro" id="IPR051011">
    <property type="entry name" value="Metal_resp_trans_reg"/>
</dbReference>
<dbReference type="SMART" id="SM00418">
    <property type="entry name" value="HTH_ARSR"/>
    <property type="match status" value="1"/>
</dbReference>
<evidence type="ECO:0000256" key="2">
    <source>
        <dbReference type="ARBA" id="ARBA00023125"/>
    </source>
</evidence>
<dbReference type="SUPFAM" id="SSF46785">
    <property type="entry name" value="Winged helix' DNA-binding domain"/>
    <property type="match status" value="1"/>
</dbReference>
<gene>
    <name evidence="6" type="ORF">GCM10011372_26630</name>
</gene>
<dbReference type="PANTHER" id="PTHR43132">
    <property type="entry name" value="ARSENICAL RESISTANCE OPERON REPRESSOR ARSR-RELATED"/>
    <property type="match status" value="1"/>
</dbReference>
<dbReference type="AlphaFoldDB" id="A0A917PPI9"/>
<dbReference type="PANTHER" id="PTHR43132:SF2">
    <property type="entry name" value="ARSENICAL RESISTANCE OPERON REPRESSOR ARSR-RELATED"/>
    <property type="match status" value="1"/>
</dbReference>
<dbReference type="InterPro" id="IPR011991">
    <property type="entry name" value="ArsR-like_HTH"/>
</dbReference>
<dbReference type="InterPro" id="IPR001845">
    <property type="entry name" value="HTH_ArsR_DNA-bd_dom"/>
</dbReference>
<dbReference type="EMBL" id="BMMD01000016">
    <property type="protein sequence ID" value="GGJ86887.1"/>
    <property type="molecule type" value="Genomic_DNA"/>
</dbReference>
<evidence type="ECO:0000313" key="7">
    <source>
        <dbReference type="Proteomes" id="UP000636956"/>
    </source>
</evidence>
<evidence type="ECO:0000256" key="1">
    <source>
        <dbReference type="ARBA" id="ARBA00023015"/>
    </source>
</evidence>